<dbReference type="GO" id="GO:0016779">
    <property type="term" value="F:nucleotidyltransferase activity"/>
    <property type="evidence" value="ECO:0007669"/>
    <property type="project" value="UniProtKB-ARBA"/>
</dbReference>
<name>A0A9D1NUX8_9FIRM</name>
<dbReference type="SUPFAM" id="SSF53448">
    <property type="entry name" value="Nucleotide-diphospho-sugar transferases"/>
    <property type="match status" value="1"/>
</dbReference>
<dbReference type="InterPro" id="IPR036565">
    <property type="entry name" value="Mur-like_cat_sf"/>
</dbReference>
<dbReference type="EMBL" id="DVON01000164">
    <property type="protein sequence ID" value="HIV12953.1"/>
    <property type="molecule type" value="Genomic_DNA"/>
</dbReference>
<accession>A0A9D1NUX8</accession>
<dbReference type="Pfam" id="PF12804">
    <property type="entry name" value="NTP_transf_3"/>
    <property type="match status" value="1"/>
</dbReference>
<dbReference type="InterPro" id="IPR025877">
    <property type="entry name" value="MobA-like_NTP_Trfase"/>
</dbReference>
<comment type="caution">
    <text evidence="2">The sequence shown here is derived from an EMBL/GenBank/DDBJ whole genome shotgun (WGS) entry which is preliminary data.</text>
</comment>
<feature type="domain" description="MobA-like NTP transferase" evidence="1">
    <location>
        <begin position="256"/>
        <end position="414"/>
    </location>
</feature>
<evidence type="ECO:0000313" key="2">
    <source>
        <dbReference type="EMBL" id="HIV12953.1"/>
    </source>
</evidence>
<dbReference type="Proteomes" id="UP000886723">
    <property type="component" value="Unassembled WGS sequence"/>
</dbReference>
<dbReference type="AlphaFoldDB" id="A0A9D1NUX8"/>
<dbReference type="Gene3D" id="3.90.550.10">
    <property type="entry name" value="Spore Coat Polysaccharide Biosynthesis Protein SpsA, Chain A"/>
    <property type="match status" value="1"/>
</dbReference>
<evidence type="ECO:0000259" key="1">
    <source>
        <dbReference type="Pfam" id="PF12804"/>
    </source>
</evidence>
<gene>
    <name evidence="2" type="primary">yqeC</name>
    <name evidence="2" type="ORF">IAA63_07425</name>
</gene>
<dbReference type="CDD" id="cd04182">
    <property type="entry name" value="GT_2_like_f"/>
    <property type="match status" value="1"/>
</dbReference>
<evidence type="ECO:0000313" key="3">
    <source>
        <dbReference type="Proteomes" id="UP000886723"/>
    </source>
</evidence>
<organism evidence="2 3">
    <name type="scientific">Candidatus Pullilachnospira stercoravium</name>
    <dbReference type="NCBI Taxonomy" id="2840913"/>
    <lineage>
        <taxon>Bacteria</taxon>
        <taxon>Bacillati</taxon>
        <taxon>Bacillota</taxon>
        <taxon>Clostridia</taxon>
        <taxon>Lachnospirales</taxon>
        <taxon>Lachnospiraceae</taxon>
        <taxon>Lachnospiraceae incertae sedis</taxon>
        <taxon>Candidatus Pullilachnospira</taxon>
    </lineage>
</organism>
<sequence>MRYWKPDHGQGERILELFPQFMGGRHVVSVTGAGGKTSLIWRLAGELRETGRRVIVTTTTHMAWEDGRDWVEARTENGGLAGETLEQIGGLLARNRCVFTGRRAGEKIAGVLPEDGDCRWVEQLSALADVVLVEADGSRRHPVKVPAPWEPVIPPCTTLVAAVAGLSCLGQSPQACCHRAELWRQAPESIEATDLAALAADEGGMRKGVLPGMDYVVIFNQADGEAQVQAGLTAAAMLAQNGTEAAVVRLWDRVGAILLAAGRSSRFGENKLLYPVEQTPMAERAMELLTRLPVWKRVAVTGYEEVAAMAAQRGILPVINSHPEEGISRSLQMGMQALPQADGWLFLVADQPWLRAESVSRLIWRWQQSPRNLAALCSGGQIGNPVIFSSAYASRLLSLSGDKGGKKILRNHLEDTVLVETEACQLRDLDVREGKP</sequence>
<dbReference type="InterPro" id="IPR017587">
    <property type="entry name" value="YqeC"/>
</dbReference>
<reference evidence="2" key="1">
    <citation type="submission" date="2020-10" db="EMBL/GenBank/DDBJ databases">
        <authorList>
            <person name="Gilroy R."/>
        </authorList>
    </citation>
    <scope>NUCLEOTIDE SEQUENCE</scope>
    <source>
        <strain evidence="2">ChiBcec2-4451</strain>
    </source>
</reference>
<dbReference type="NCBIfam" id="TIGR03172">
    <property type="entry name" value="selenium cofactor biosynthesis protein YqeC"/>
    <property type="match status" value="1"/>
</dbReference>
<reference evidence="2" key="2">
    <citation type="journal article" date="2021" name="PeerJ">
        <title>Extensive microbial diversity within the chicken gut microbiome revealed by metagenomics and culture.</title>
        <authorList>
            <person name="Gilroy R."/>
            <person name="Ravi A."/>
            <person name="Getino M."/>
            <person name="Pursley I."/>
            <person name="Horton D.L."/>
            <person name="Alikhan N.F."/>
            <person name="Baker D."/>
            <person name="Gharbi K."/>
            <person name="Hall N."/>
            <person name="Watson M."/>
            <person name="Adriaenssens E.M."/>
            <person name="Foster-Nyarko E."/>
            <person name="Jarju S."/>
            <person name="Secka A."/>
            <person name="Antonio M."/>
            <person name="Oren A."/>
            <person name="Chaudhuri R.R."/>
            <person name="La Ragione R."/>
            <person name="Hildebrand F."/>
            <person name="Pallen M.J."/>
        </authorList>
    </citation>
    <scope>NUCLEOTIDE SEQUENCE</scope>
    <source>
        <strain evidence="2">ChiBcec2-4451</strain>
    </source>
</reference>
<dbReference type="PANTHER" id="PTHR43777:SF1">
    <property type="entry name" value="MOLYBDENUM COFACTOR CYTIDYLYLTRANSFERASE"/>
    <property type="match status" value="1"/>
</dbReference>
<dbReference type="PANTHER" id="PTHR43777">
    <property type="entry name" value="MOLYBDENUM COFACTOR CYTIDYLYLTRANSFERASE"/>
    <property type="match status" value="1"/>
</dbReference>
<dbReference type="GO" id="GO:0005524">
    <property type="term" value="F:ATP binding"/>
    <property type="evidence" value="ECO:0007669"/>
    <property type="project" value="InterPro"/>
</dbReference>
<protein>
    <submittedName>
        <fullName evidence="2">Selenium-dependent hydroxylase accessory protein YqeC</fullName>
    </submittedName>
</protein>
<dbReference type="SUPFAM" id="SSF53623">
    <property type="entry name" value="MurD-like peptide ligases, catalytic domain"/>
    <property type="match status" value="1"/>
</dbReference>
<dbReference type="InterPro" id="IPR029044">
    <property type="entry name" value="Nucleotide-diphossugar_trans"/>
</dbReference>
<proteinExistence type="predicted"/>
<dbReference type="Pfam" id="PF19842">
    <property type="entry name" value="YqeC"/>
    <property type="match status" value="1"/>
</dbReference>